<feature type="transmembrane region" description="Helical" evidence="6">
    <location>
        <begin position="61"/>
        <end position="80"/>
    </location>
</feature>
<evidence type="ECO:0000313" key="8">
    <source>
        <dbReference type="EMBL" id="RGD85396.1"/>
    </source>
</evidence>
<organism evidence="8 9">
    <name type="scientific">Thomasclavelia ramosa</name>
    <dbReference type="NCBI Taxonomy" id="1547"/>
    <lineage>
        <taxon>Bacteria</taxon>
        <taxon>Bacillati</taxon>
        <taxon>Bacillota</taxon>
        <taxon>Erysipelotrichia</taxon>
        <taxon>Erysipelotrichales</taxon>
        <taxon>Coprobacillaceae</taxon>
        <taxon>Thomasclavelia</taxon>
    </lineage>
</organism>
<dbReference type="GO" id="GO:0033013">
    <property type="term" value="P:tetrapyrrole metabolic process"/>
    <property type="evidence" value="ECO:0007669"/>
    <property type="project" value="UniProtKB-ARBA"/>
</dbReference>
<protein>
    <submittedName>
        <fullName evidence="8">Tryptophan-rich sensory protein</fullName>
    </submittedName>
</protein>
<comment type="subcellular location">
    <subcellularLocation>
        <location evidence="1">Membrane</location>
        <topology evidence="1">Multi-pass membrane protein</topology>
    </subcellularLocation>
</comment>
<name>A0A3E3AI12_9FIRM</name>
<reference evidence="7" key="2">
    <citation type="submission" date="2023-01" db="EMBL/GenBank/DDBJ databases">
        <title>Human gut microbiome strain richness.</title>
        <authorList>
            <person name="Chen-Liaw A."/>
        </authorList>
    </citation>
    <scope>NUCLEOTIDE SEQUENCE</scope>
    <source>
        <strain evidence="7">1001217st2_G6_1001217B_191108</strain>
    </source>
</reference>
<comment type="similarity">
    <text evidence="2">Belongs to the TspO/BZRP family.</text>
</comment>
<evidence type="ECO:0000313" key="9">
    <source>
        <dbReference type="Proteomes" id="UP000261032"/>
    </source>
</evidence>
<evidence type="ECO:0000256" key="2">
    <source>
        <dbReference type="ARBA" id="ARBA00007524"/>
    </source>
</evidence>
<keyword evidence="3 6" id="KW-0812">Transmembrane</keyword>
<evidence type="ECO:0000313" key="7">
    <source>
        <dbReference type="EMBL" id="MDB7085903.1"/>
    </source>
</evidence>
<gene>
    <name evidence="8" type="ORF">DXB93_08460</name>
    <name evidence="7" type="ORF">PM738_19175</name>
</gene>
<dbReference type="Gene3D" id="1.20.1260.100">
    <property type="entry name" value="TspO/MBR protein"/>
    <property type="match status" value="1"/>
</dbReference>
<reference evidence="8 9" key="1">
    <citation type="submission" date="2018-08" db="EMBL/GenBank/DDBJ databases">
        <title>A genome reference for cultivated species of the human gut microbiota.</title>
        <authorList>
            <person name="Zou Y."/>
            <person name="Xue W."/>
            <person name="Luo G."/>
        </authorList>
    </citation>
    <scope>NUCLEOTIDE SEQUENCE [LARGE SCALE GENOMIC DNA]</scope>
    <source>
        <strain evidence="8 9">OM06-4</strain>
    </source>
</reference>
<evidence type="ECO:0000256" key="4">
    <source>
        <dbReference type="ARBA" id="ARBA00022989"/>
    </source>
</evidence>
<feature type="transmembrane region" description="Helical" evidence="6">
    <location>
        <begin position="86"/>
        <end position="108"/>
    </location>
</feature>
<evidence type="ECO:0000256" key="3">
    <source>
        <dbReference type="ARBA" id="ARBA00022692"/>
    </source>
</evidence>
<proteinExistence type="inferred from homology"/>
<evidence type="ECO:0000256" key="5">
    <source>
        <dbReference type="ARBA" id="ARBA00023136"/>
    </source>
</evidence>
<dbReference type="CDD" id="cd15904">
    <property type="entry name" value="TSPO_MBR"/>
    <property type="match status" value="1"/>
</dbReference>
<evidence type="ECO:0000256" key="6">
    <source>
        <dbReference type="SAM" id="Phobius"/>
    </source>
</evidence>
<dbReference type="FunFam" id="1.20.1260.100:FF:000001">
    <property type="entry name" value="translocator protein 2"/>
    <property type="match status" value="1"/>
</dbReference>
<accession>A0A3E3AI12</accession>
<dbReference type="EMBL" id="JAQLKE010000062">
    <property type="protein sequence ID" value="MDB7085903.1"/>
    <property type="molecule type" value="Genomic_DNA"/>
</dbReference>
<evidence type="ECO:0000256" key="1">
    <source>
        <dbReference type="ARBA" id="ARBA00004141"/>
    </source>
</evidence>
<sequence>MPLFVGTLSAFLTHDAMTTFETIQKPVLSPPGWLFPIVWTVLYILMGIASYLVLTTESSQHVTLFIYKIQLFFNFIWPIIFFNLRLYLLAFIWLIILWLLILITAILFYKTNKLAGYLMLPYLIWVTFAGYLNLSIYLLN</sequence>
<dbReference type="AlphaFoldDB" id="A0A3E3AI12"/>
<dbReference type="Pfam" id="PF03073">
    <property type="entry name" value="TspO_MBR"/>
    <property type="match status" value="1"/>
</dbReference>
<dbReference type="InterPro" id="IPR004307">
    <property type="entry name" value="TspO_MBR"/>
</dbReference>
<keyword evidence="5 6" id="KW-0472">Membrane</keyword>
<dbReference type="PIRSF" id="PIRSF005859">
    <property type="entry name" value="PBR"/>
    <property type="match status" value="1"/>
</dbReference>
<dbReference type="PANTHER" id="PTHR10057">
    <property type="entry name" value="PERIPHERAL-TYPE BENZODIAZEPINE RECEPTOR"/>
    <property type="match status" value="1"/>
</dbReference>
<feature type="transmembrane region" description="Helical" evidence="6">
    <location>
        <begin position="120"/>
        <end position="139"/>
    </location>
</feature>
<dbReference type="Proteomes" id="UP001211987">
    <property type="component" value="Unassembled WGS sequence"/>
</dbReference>
<feature type="transmembrane region" description="Helical" evidence="6">
    <location>
        <begin position="34"/>
        <end position="54"/>
    </location>
</feature>
<comment type="caution">
    <text evidence="8">The sequence shown here is derived from an EMBL/GenBank/DDBJ whole genome shotgun (WGS) entry which is preliminary data.</text>
</comment>
<dbReference type="PANTHER" id="PTHR10057:SF0">
    <property type="entry name" value="TRANSLOCATOR PROTEIN"/>
    <property type="match status" value="1"/>
</dbReference>
<dbReference type="EMBL" id="QUSL01000011">
    <property type="protein sequence ID" value="RGD85396.1"/>
    <property type="molecule type" value="Genomic_DNA"/>
</dbReference>
<dbReference type="GO" id="GO:0016020">
    <property type="term" value="C:membrane"/>
    <property type="evidence" value="ECO:0007669"/>
    <property type="project" value="UniProtKB-SubCell"/>
</dbReference>
<dbReference type="InterPro" id="IPR038330">
    <property type="entry name" value="TspO/MBR-related_sf"/>
</dbReference>
<dbReference type="Proteomes" id="UP000261032">
    <property type="component" value="Unassembled WGS sequence"/>
</dbReference>
<dbReference type="RefSeq" id="WP_081446368.1">
    <property type="nucleotide sequence ID" value="NZ_AP031443.1"/>
</dbReference>
<keyword evidence="4 6" id="KW-1133">Transmembrane helix</keyword>